<reference evidence="1" key="1">
    <citation type="submission" date="2022-07" db="EMBL/GenBank/DDBJ databases">
        <authorList>
            <person name="Trinca V."/>
            <person name="Uliana J.V.C."/>
            <person name="Torres T.T."/>
            <person name="Ward R.J."/>
            <person name="Monesi N."/>
        </authorList>
    </citation>
    <scope>NUCLEOTIDE SEQUENCE</scope>
    <source>
        <strain evidence="1">HSMRA1968</strain>
        <tissue evidence="1">Whole embryos</tissue>
    </source>
</reference>
<organism evidence="1 2">
    <name type="scientific">Pseudolycoriella hygida</name>
    <dbReference type="NCBI Taxonomy" id="35572"/>
    <lineage>
        <taxon>Eukaryota</taxon>
        <taxon>Metazoa</taxon>
        <taxon>Ecdysozoa</taxon>
        <taxon>Arthropoda</taxon>
        <taxon>Hexapoda</taxon>
        <taxon>Insecta</taxon>
        <taxon>Pterygota</taxon>
        <taxon>Neoptera</taxon>
        <taxon>Endopterygota</taxon>
        <taxon>Diptera</taxon>
        <taxon>Nematocera</taxon>
        <taxon>Sciaroidea</taxon>
        <taxon>Sciaridae</taxon>
        <taxon>Pseudolycoriella</taxon>
    </lineage>
</organism>
<dbReference type="OrthoDB" id="6537982at2759"/>
<evidence type="ECO:0000313" key="2">
    <source>
        <dbReference type="Proteomes" id="UP001151699"/>
    </source>
</evidence>
<gene>
    <name evidence="1" type="ORF">Bhyg_01784</name>
</gene>
<accession>A0A9Q0NA50</accession>
<evidence type="ECO:0000313" key="1">
    <source>
        <dbReference type="EMBL" id="KAJ6646571.1"/>
    </source>
</evidence>
<sequence length="66" mass="7361">MEWKSRWCVMRKLSPVAVMVRMGELPNAADANCQRVKIVFLTVQKQGIITRHVSSMTINGEAASAN</sequence>
<name>A0A9Q0NA50_9DIPT</name>
<dbReference type="EMBL" id="WJQU01000001">
    <property type="protein sequence ID" value="KAJ6646571.1"/>
    <property type="molecule type" value="Genomic_DNA"/>
</dbReference>
<keyword evidence="2" id="KW-1185">Reference proteome</keyword>
<protein>
    <submittedName>
        <fullName evidence="1">Uncharacterized protein</fullName>
    </submittedName>
</protein>
<comment type="caution">
    <text evidence="1">The sequence shown here is derived from an EMBL/GenBank/DDBJ whole genome shotgun (WGS) entry which is preliminary data.</text>
</comment>
<proteinExistence type="predicted"/>
<dbReference type="Proteomes" id="UP001151699">
    <property type="component" value="Chromosome A"/>
</dbReference>
<dbReference type="AlphaFoldDB" id="A0A9Q0NA50"/>